<dbReference type="Pfam" id="PF03235">
    <property type="entry name" value="GmrSD_N"/>
    <property type="match status" value="1"/>
</dbReference>
<accession>A0A2T1C042</accession>
<dbReference type="RefSeq" id="WP_106289882.1">
    <property type="nucleotide sequence ID" value="NZ_CAWNTC010000124.1"/>
</dbReference>
<dbReference type="InterPro" id="IPR004919">
    <property type="entry name" value="GmrSD_N"/>
</dbReference>
<evidence type="ECO:0000256" key="1">
    <source>
        <dbReference type="SAM" id="MobiDB-lite"/>
    </source>
</evidence>
<keyword evidence="4" id="KW-1185">Reference proteome</keyword>
<dbReference type="PANTHER" id="PTHR39639:SF1">
    <property type="entry name" value="DUF262 DOMAIN-CONTAINING PROTEIN"/>
    <property type="match status" value="1"/>
</dbReference>
<dbReference type="Proteomes" id="UP000238762">
    <property type="component" value="Unassembled WGS sequence"/>
</dbReference>
<gene>
    <name evidence="3" type="ORF">C7B64_17185</name>
</gene>
<dbReference type="PANTHER" id="PTHR39639">
    <property type="entry name" value="CHROMOSOME 16, WHOLE GENOME SHOTGUN SEQUENCE"/>
    <property type="match status" value="1"/>
</dbReference>
<proteinExistence type="predicted"/>
<feature type="region of interest" description="Disordered" evidence="1">
    <location>
        <begin position="1"/>
        <end position="22"/>
    </location>
</feature>
<name>A0A2T1C042_9CYAN</name>
<dbReference type="OrthoDB" id="9798761at2"/>
<dbReference type="EMBL" id="PVWJ01000095">
    <property type="protein sequence ID" value="PSB01645.1"/>
    <property type="molecule type" value="Genomic_DNA"/>
</dbReference>
<dbReference type="AlphaFoldDB" id="A0A2T1C042"/>
<evidence type="ECO:0000313" key="4">
    <source>
        <dbReference type="Proteomes" id="UP000238762"/>
    </source>
</evidence>
<feature type="compositionally biased region" description="Basic and acidic residues" evidence="1">
    <location>
        <begin position="1"/>
        <end position="11"/>
    </location>
</feature>
<reference evidence="3 4" key="2">
    <citation type="submission" date="2018-03" db="EMBL/GenBank/DDBJ databases">
        <title>The ancient ancestry and fast evolution of plastids.</title>
        <authorList>
            <person name="Moore K.R."/>
            <person name="Magnabosco C."/>
            <person name="Momper L."/>
            <person name="Gold D.A."/>
            <person name="Bosak T."/>
            <person name="Fournier G.P."/>
        </authorList>
    </citation>
    <scope>NUCLEOTIDE SEQUENCE [LARGE SCALE GENOMIC DNA]</scope>
    <source>
        <strain evidence="3 4">CCAP 1448/3</strain>
    </source>
</reference>
<comment type="caution">
    <text evidence="3">The sequence shown here is derived from an EMBL/GenBank/DDBJ whole genome shotgun (WGS) entry which is preliminary data.</text>
</comment>
<reference evidence="3 4" key="1">
    <citation type="submission" date="2018-02" db="EMBL/GenBank/DDBJ databases">
        <authorList>
            <person name="Cohen D.B."/>
            <person name="Kent A.D."/>
        </authorList>
    </citation>
    <scope>NUCLEOTIDE SEQUENCE [LARGE SCALE GENOMIC DNA]</scope>
    <source>
        <strain evidence="3 4">CCAP 1448/3</strain>
    </source>
</reference>
<evidence type="ECO:0000259" key="2">
    <source>
        <dbReference type="Pfam" id="PF03235"/>
    </source>
</evidence>
<organism evidence="3 4">
    <name type="scientific">Merismopedia glauca CCAP 1448/3</name>
    <dbReference type="NCBI Taxonomy" id="1296344"/>
    <lineage>
        <taxon>Bacteria</taxon>
        <taxon>Bacillati</taxon>
        <taxon>Cyanobacteriota</taxon>
        <taxon>Cyanophyceae</taxon>
        <taxon>Synechococcales</taxon>
        <taxon>Merismopediaceae</taxon>
        <taxon>Merismopedia</taxon>
    </lineage>
</organism>
<evidence type="ECO:0000313" key="3">
    <source>
        <dbReference type="EMBL" id="PSB01645.1"/>
    </source>
</evidence>
<feature type="domain" description="GmrSD restriction endonucleases N-terminal" evidence="2">
    <location>
        <begin position="55"/>
        <end position="199"/>
    </location>
</feature>
<protein>
    <recommendedName>
        <fullName evidence="2">GmrSD restriction endonucleases N-terminal domain-containing protein</fullName>
    </recommendedName>
</protein>
<sequence>MPLAPIEEKMWGKSPSKPRVQMSHHEINEKYESRDKRILTEINREKLPSFAESLKKQKYMDLQPFYQRRLRWDEKKQSRLIESFLINIPVPPLILFEREYNSYEVMDGQQRITAIQNFYNNELKLTGLKLWEELNGLRYRELPLNIQAGINRRSISYIAIITESTSNPEEALLLKQETFERLNTGGERLSPQEVRNCLYTGKFNSLLLELARNPIFTRAWNIPTDDDSSKLSENTLYKKMEDAELILRFFALRNVDNFSRGMEGFLDLYRTHLTSFLGTERI</sequence>